<dbReference type="PANTHER" id="PTHR39191:SF1">
    <property type="entry name" value="DUF4922 DOMAIN-CONTAINING PROTEIN"/>
    <property type="match status" value="1"/>
</dbReference>
<dbReference type="GO" id="GO:0008108">
    <property type="term" value="F:UDP-glucose:hexose-1-phosphate uridylyltransferase activity"/>
    <property type="evidence" value="ECO:0007669"/>
    <property type="project" value="UniProtKB-UniRule"/>
</dbReference>
<dbReference type="GO" id="GO:0005737">
    <property type="term" value="C:cytoplasm"/>
    <property type="evidence" value="ECO:0007669"/>
    <property type="project" value="UniProtKB-SubCell"/>
</dbReference>
<dbReference type="PIRSF" id="PIRSF006005">
    <property type="entry name" value="GalT_BS"/>
    <property type="match status" value="1"/>
</dbReference>
<evidence type="ECO:0000256" key="10">
    <source>
        <dbReference type="HAMAP-Rule" id="MF_00571"/>
    </source>
</evidence>
<evidence type="ECO:0000313" key="14">
    <source>
        <dbReference type="Proteomes" id="UP000075683"/>
    </source>
</evidence>
<organism evidence="13 14">
    <name type="scientific">Caldibacillus debilis</name>
    <dbReference type="NCBI Taxonomy" id="301148"/>
    <lineage>
        <taxon>Bacteria</taxon>
        <taxon>Bacillati</taxon>
        <taxon>Bacillota</taxon>
        <taxon>Bacilli</taxon>
        <taxon>Bacillales</taxon>
        <taxon>Bacillaceae</taxon>
        <taxon>Caldibacillus</taxon>
    </lineage>
</organism>
<evidence type="ECO:0000256" key="1">
    <source>
        <dbReference type="ARBA" id="ARBA00001107"/>
    </source>
</evidence>
<evidence type="ECO:0000256" key="2">
    <source>
        <dbReference type="ARBA" id="ARBA00004496"/>
    </source>
</evidence>
<keyword evidence="6 10" id="KW-0808">Transferase</keyword>
<evidence type="ECO:0000256" key="4">
    <source>
        <dbReference type="ARBA" id="ARBA00008706"/>
    </source>
</evidence>
<protein>
    <recommendedName>
        <fullName evidence="10">Galactose-1-phosphate uridylyltransferase</fullName>
        <shortName evidence="10">Gal-1-P uridylyltransferase</shortName>
        <ecNumber evidence="10">2.7.7.12</ecNumber>
    </recommendedName>
    <alternativeName>
        <fullName evidence="10">UDP-glucose--hexose-1-phosphate uridylyltransferase</fullName>
    </alternativeName>
</protein>
<dbReference type="GO" id="GO:0006012">
    <property type="term" value="P:galactose metabolic process"/>
    <property type="evidence" value="ECO:0007669"/>
    <property type="project" value="UniProtKB-UniRule"/>
</dbReference>
<dbReference type="Pfam" id="PF02744">
    <property type="entry name" value="GalP_UDP_tr_C"/>
    <property type="match status" value="1"/>
</dbReference>
<evidence type="ECO:0000256" key="8">
    <source>
        <dbReference type="ARBA" id="ARBA00023144"/>
    </source>
</evidence>
<comment type="caution">
    <text evidence="13">The sequence shown here is derived from an EMBL/GenBank/DDBJ whole genome shotgun (WGS) entry which is preliminary data.</text>
</comment>
<dbReference type="InterPro" id="IPR023425">
    <property type="entry name" value="GalP_uridyl_Trfase_II_CS"/>
</dbReference>
<proteinExistence type="inferred from homology"/>
<comment type="subcellular location">
    <subcellularLocation>
        <location evidence="2 10">Cytoplasm</location>
    </subcellularLocation>
</comment>
<comment type="similarity">
    <text evidence="4 10">Belongs to the galactose-1-phosphate uridylyltransferase type 2 family.</text>
</comment>
<dbReference type="EMBL" id="LQYT01000072">
    <property type="protein sequence ID" value="KYD15156.1"/>
    <property type="molecule type" value="Genomic_DNA"/>
</dbReference>
<dbReference type="AlphaFoldDB" id="A0A150LSX0"/>
<keyword evidence="5 10" id="KW-0963">Cytoplasm</keyword>
<dbReference type="PROSITE" id="PS01163">
    <property type="entry name" value="GAL_P_UDP_TRANSF_II"/>
    <property type="match status" value="1"/>
</dbReference>
<keyword evidence="7 10" id="KW-0548">Nucleotidyltransferase</keyword>
<dbReference type="PATRIC" id="fig|301148.3.peg.231"/>
<evidence type="ECO:0000256" key="7">
    <source>
        <dbReference type="ARBA" id="ARBA00022695"/>
    </source>
</evidence>
<dbReference type="STRING" id="301148.B4135_2724"/>
<name>A0A150LSX0_9BACI</name>
<dbReference type="RefSeq" id="WP_061569336.1">
    <property type="nucleotide sequence ID" value="NZ_LQYT01000072.1"/>
</dbReference>
<dbReference type="NCBIfam" id="TIGR01239">
    <property type="entry name" value="galT_2"/>
    <property type="match status" value="1"/>
</dbReference>
<dbReference type="PANTHER" id="PTHR39191">
    <property type="entry name" value="GALACTOSE-1-PHOSPHATE URIDYLYLTRANSFERASE"/>
    <property type="match status" value="1"/>
</dbReference>
<reference evidence="13 14" key="1">
    <citation type="submission" date="2016-01" db="EMBL/GenBank/DDBJ databases">
        <title>Draft Genome Sequences of Seven Thermophilic Sporeformers Isolated from Foods.</title>
        <authorList>
            <person name="Berendsen E.M."/>
            <person name="Wells-Bennik M.H."/>
            <person name="Krawcyk A.O."/>
            <person name="De Jong A."/>
            <person name="Holsappel S."/>
            <person name="Eijlander R.T."/>
            <person name="Kuipers O.P."/>
        </authorList>
    </citation>
    <scope>NUCLEOTIDE SEQUENCE [LARGE SCALE GENOMIC DNA]</scope>
    <source>
        <strain evidence="13 14">B4135</strain>
    </source>
</reference>
<keyword evidence="9 10" id="KW-0119">Carbohydrate metabolism</keyword>
<feature type="domain" description="Galactose-1-phosphate uridyl transferase N-terminal" evidence="11">
    <location>
        <begin position="20"/>
        <end position="242"/>
    </location>
</feature>
<evidence type="ECO:0000256" key="9">
    <source>
        <dbReference type="ARBA" id="ARBA00023277"/>
    </source>
</evidence>
<comment type="catalytic activity">
    <reaction evidence="1 10">
        <text>alpha-D-galactose 1-phosphate + UDP-alpha-D-glucose = alpha-D-glucose 1-phosphate + UDP-alpha-D-galactose</text>
        <dbReference type="Rhea" id="RHEA:13989"/>
        <dbReference type="ChEBI" id="CHEBI:58336"/>
        <dbReference type="ChEBI" id="CHEBI:58601"/>
        <dbReference type="ChEBI" id="CHEBI:58885"/>
        <dbReference type="ChEBI" id="CHEBI:66914"/>
        <dbReference type="EC" id="2.7.7.12"/>
    </reaction>
</comment>
<dbReference type="InterPro" id="IPR000766">
    <property type="entry name" value="GalP_uridyl_Trfase_II"/>
</dbReference>
<dbReference type="Proteomes" id="UP000075683">
    <property type="component" value="Unassembled WGS sequence"/>
</dbReference>
<keyword evidence="8 10" id="KW-0299">Galactose metabolism</keyword>
<dbReference type="InterPro" id="IPR005850">
    <property type="entry name" value="GalP_Utransf_C"/>
</dbReference>
<sequence length="509" mass="58954">MNIEQTIQRLIHECLKRGLLDEADEIYARNRVLDLLHLEDFRPETSAPDAACRPEKDLPGDPDLIIPFLLEEIVRYACRKGIIEDFFDAKEIFAAKIMDAFVGRPSEINRKFYQKYEESPEKATRYFYELSKNSNYIQMSRIKKNIRYQVPTEFGTLDITINLSKPEKDPKQIAKERTAPSVGYPKCVLCVENEGYAGRVGFPARSNHRMIRIPIENEIWYLQYSPYVYYNEHCILLSREHRNMKISRETFKRLLAFVERFPHYFLGSNADLPIVGGSILSHDHYQGGRHVFPMETAGADFSFTVKHFPRVECAVIKWPMSVIRLRADRKEDLVELSDYILKKWKGYSDPEADVLAFTGDVPHNTITPIARIRDGRYEMDLVLRNNRTSDEHPLGIFHPHADVHHIKKENIGLIEVMGLAVLPGRLAGELKEVEKYLLGEPNGIKEYHLPWAEELKRKYGTAVSAADAEKIVKLEVGNKFIRVLSDSGVFKRDEKGKRAFRRFIDHLNE</sequence>
<evidence type="ECO:0000259" key="11">
    <source>
        <dbReference type="Pfam" id="PF01087"/>
    </source>
</evidence>
<evidence type="ECO:0000259" key="12">
    <source>
        <dbReference type="Pfam" id="PF02744"/>
    </source>
</evidence>
<dbReference type="InterPro" id="IPR005849">
    <property type="entry name" value="GalP_Utransf_N"/>
</dbReference>
<dbReference type="NCBIfam" id="NF003629">
    <property type="entry name" value="PRK05270.1-2"/>
    <property type="match status" value="1"/>
</dbReference>
<dbReference type="UniPathway" id="UPA00214"/>
<gene>
    <name evidence="10" type="primary">galT</name>
    <name evidence="13" type="ORF">B4135_2724</name>
</gene>
<dbReference type="OrthoDB" id="2293at2"/>
<dbReference type="EC" id="2.7.7.12" evidence="10"/>
<evidence type="ECO:0000256" key="6">
    <source>
        <dbReference type="ARBA" id="ARBA00022679"/>
    </source>
</evidence>
<evidence type="ECO:0000313" key="13">
    <source>
        <dbReference type="EMBL" id="KYD15156.1"/>
    </source>
</evidence>
<evidence type="ECO:0000256" key="3">
    <source>
        <dbReference type="ARBA" id="ARBA00004947"/>
    </source>
</evidence>
<feature type="domain" description="Galactose-1-phosphate uridyl transferase C-terminal" evidence="12">
    <location>
        <begin position="259"/>
        <end position="452"/>
    </location>
</feature>
<dbReference type="Pfam" id="PF01087">
    <property type="entry name" value="GalP_UDP_transf"/>
    <property type="match status" value="1"/>
</dbReference>
<comment type="pathway">
    <text evidence="3 10">Carbohydrate metabolism; galactose metabolism.</text>
</comment>
<dbReference type="HAMAP" id="MF_00571">
    <property type="entry name" value="GalP_UDP_trans"/>
    <property type="match status" value="1"/>
</dbReference>
<accession>A0A150LSX0</accession>
<evidence type="ECO:0000256" key="5">
    <source>
        <dbReference type="ARBA" id="ARBA00022490"/>
    </source>
</evidence>